<name>A0AAJ0M042_9PEZI</name>
<evidence type="ECO:0000256" key="1">
    <source>
        <dbReference type="SAM" id="MobiDB-lite"/>
    </source>
</evidence>
<reference evidence="2" key="2">
    <citation type="submission" date="2023-06" db="EMBL/GenBank/DDBJ databases">
        <authorList>
            <consortium name="Lawrence Berkeley National Laboratory"/>
            <person name="Mondo S.J."/>
            <person name="Hensen N."/>
            <person name="Bonometti L."/>
            <person name="Westerberg I."/>
            <person name="Brannstrom I.O."/>
            <person name="Guillou S."/>
            <person name="Cros-Aarteil S."/>
            <person name="Calhoun S."/>
            <person name="Haridas S."/>
            <person name="Kuo A."/>
            <person name="Pangilinan J."/>
            <person name="Riley R."/>
            <person name="Labutti K."/>
            <person name="Andreopoulos B."/>
            <person name="Lipzen A."/>
            <person name="Chen C."/>
            <person name="Yanf M."/>
            <person name="Daum C."/>
            <person name="Ng V."/>
            <person name="Clum A."/>
            <person name="Steindorff A."/>
            <person name="Ohm R."/>
            <person name="Martin F."/>
            <person name="Silar P."/>
            <person name="Natvig D."/>
            <person name="Lalanne C."/>
            <person name="Gautier V."/>
            <person name="Ament-Velasquez S.L."/>
            <person name="Kruys A."/>
            <person name="Hutchinson M.I."/>
            <person name="Powell A.J."/>
            <person name="Barry K."/>
            <person name="Miller A.N."/>
            <person name="Grigoriev I.V."/>
            <person name="Debuchy R."/>
            <person name="Gladieux P."/>
            <person name="Thoren M.H."/>
            <person name="Johannesson H."/>
        </authorList>
    </citation>
    <scope>NUCLEOTIDE SEQUENCE</scope>
    <source>
        <strain evidence="2">CBS 333.67</strain>
    </source>
</reference>
<evidence type="ECO:0000313" key="3">
    <source>
        <dbReference type="Proteomes" id="UP001273166"/>
    </source>
</evidence>
<evidence type="ECO:0000313" key="2">
    <source>
        <dbReference type="EMBL" id="KAK3304082.1"/>
    </source>
</evidence>
<reference evidence="2" key="1">
    <citation type="journal article" date="2023" name="Mol. Phylogenet. Evol.">
        <title>Genome-scale phylogeny and comparative genomics of the fungal order Sordariales.</title>
        <authorList>
            <person name="Hensen N."/>
            <person name="Bonometti L."/>
            <person name="Westerberg I."/>
            <person name="Brannstrom I.O."/>
            <person name="Guillou S."/>
            <person name="Cros-Aarteil S."/>
            <person name="Calhoun S."/>
            <person name="Haridas S."/>
            <person name="Kuo A."/>
            <person name="Mondo S."/>
            <person name="Pangilinan J."/>
            <person name="Riley R."/>
            <person name="LaButti K."/>
            <person name="Andreopoulos B."/>
            <person name="Lipzen A."/>
            <person name="Chen C."/>
            <person name="Yan M."/>
            <person name="Daum C."/>
            <person name="Ng V."/>
            <person name="Clum A."/>
            <person name="Steindorff A."/>
            <person name="Ohm R.A."/>
            <person name="Martin F."/>
            <person name="Silar P."/>
            <person name="Natvig D.O."/>
            <person name="Lalanne C."/>
            <person name="Gautier V."/>
            <person name="Ament-Velasquez S.L."/>
            <person name="Kruys A."/>
            <person name="Hutchinson M.I."/>
            <person name="Powell A.J."/>
            <person name="Barry K."/>
            <person name="Miller A.N."/>
            <person name="Grigoriev I.V."/>
            <person name="Debuchy R."/>
            <person name="Gladieux P."/>
            <person name="Hiltunen Thoren M."/>
            <person name="Johannesson H."/>
        </authorList>
    </citation>
    <scope>NUCLEOTIDE SEQUENCE</scope>
    <source>
        <strain evidence="2">CBS 333.67</strain>
    </source>
</reference>
<keyword evidence="3" id="KW-1185">Reference proteome</keyword>
<comment type="caution">
    <text evidence="2">The sequence shown here is derived from an EMBL/GenBank/DDBJ whole genome shotgun (WGS) entry which is preliminary data.</text>
</comment>
<dbReference type="Proteomes" id="UP001273166">
    <property type="component" value="Unassembled WGS sequence"/>
</dbReference>
<accession>A0AAJ0M042</accession>
<dbReference type="EMBL" id="JAUDZG010000005">
    <property type="protein sequence ID" value="KAK3304082.1"/>
    <property type="molecule type" value="Genomic_DNA"/>
</dbReference>
<feature type="compositionally biased region" description="Basic and acidic residues" evidence="1">
    <location>
        <begin position="281"/>
        <end position="291"/>
    </location>
</feature>
<dbReference type="GeneID" id="87881754"/>
<dbReference type="AlphaFoldDB" id="A0AAJ0M042"/>
<feature type="region of interest" description="Disordered" evidence="1">
    <location>
        <begin position="25"/>
        <end position="49"/>
    </location>
</feature>
<sequence>MTMNRRIKCQSEGCPNEVLFKTHDGAFDDRRGSGGRSPLSPHDRHSTGPLQVSPYCKQHTCIHFYGDERCIYKKPPHDTVCAIHARCPVPNCYQARAQYLAPNFDPLSNAAPRYARYEVCSDHKCTIPRCPASRASSRTTFCQAHACQAEGCARQRQDQRNCCVEHQCKTRGCRTIVEGEFPHCAIHIKCQMSGCGESRHFSAKAKDYLAYCTNHTCRSQKCHEYVDRLALFCGSHGCAKPKCHQEALAERLCIDHFKEHYIVQGKRQAHGRRHTNSRPDQNPKREDEQLHDALNNNIRPDTAGDSSDDETLESRPIAIAGNRQQ</sequence>
<organism evidence="2 3">
    <name type="scientific">Chaetomium strumarium</name>
    <dbReference type="NCBI Taxonomy" id="1170767"/>
    <lineage>
        <taxon>Eukaryota</taxon>
        <taxon>Fungi</taxon>
        <taxon>Dikarya</taxon>
        <taxon>Ascomycota</taxon>
        <taxon>Pezizomycotina</taxon>
        <taxon>Sordariomycetes</taxon>
        <taxon>Sordariomycetidae</taxon>
        <taxon>Sordariales</taxon>
        <taxon>Chaetomiaceae</taxon>
        <taxon>Chaetomium</taxon>
    </lineage>
</organism>
<gene>
    <name evidence="2" type="ORF">B0T15DRAFT_229234</name>
</gene>
<proteinExistence type="predicted"/>
<feature type="compositionally biased region" description="Basic residues" evidence="1">
    <location>
        <begin position="267"/>
        <end position="276"/>
    </location>
</feature>
<feature type="region of interest" description="Disordered" evidence="1">
    <location>
        <begin position="264"/>
        <end position="325"/>
    </location>
</feature>
<dbReference type="RefSeq" id="XP_062719862.1">
    <property type="nucleotide sequence ID" value="XM_062862925.1"/>
</dbReference>
<protein>
    <submittedName>
        <fullName evidence="2">Uncharacterized protein</fullName>
    </submittedName>
</protein>